<reference evidence="1 2" key="1">
    <citation type="submission" date="2017-12" db="EMBL/GenBank/DDBJ databases">
        <title>Taxonomic description and draft genome of Pradoshia cofamensis Gen. nov., sp. nov., a thermotolerant bacillale isolated from anterior gut of earthworm Eisenia fetida.</title>
        <authorList>
            <person name="Saha T."/>
            <person name="Chakraborty R."/>
        </authorList>
    </citation>
    <scope>NUCLEOTIDE SEQUENCE [LARGE SCALE GENOMIC DNA]</scope>
    <source>
        <strain evidence="1 2">EAG3</strain>
    </source>
</reference>
<comment type="caution">
    <text evidence="1">The sequence shown here is derived from an EMBL/GenBank/DDBJ whole genome shotgun (WGS) entry which is preliminary data.</text>
</comment>
<gene>
    <name evidence="1" type="ORF">CYL18_03795</name>
</gene>
<organism evidence="1 2">
    <name type="scientific">Pradoshia eiseniae</name>
    <dbReference type="NCBI Taxonomy" id="2064768"/>
    <lineage>
        <taxon>Bacteria</taxon>
        <taxon>Bacillati</taxon>
        <taxon>Bacillota</taxon>
        <taxon>Bacilli</taxon>
        <taxon>Bacillales</taxon>
        <taxon>Bacillaceae</taxon>
        <taxon>Pradoshia</taxon>
    </lineage>
</organism>
<protein>
    <submittedName>
        <fullName evidence="1">DUF2140 domain-containing protein</fullName>
    </submittedName>
</protein>
<proteinExistence type="predicted"/>
<dbReference type="RefSeq" id="WP_104848103.1">
    <property type="nucleotide sequence ID" value="NZ_PKOZ01000001.1"/>
</dbReference>
<evidence type="ECO:0000313" key="1">
    <source>
        <dbReference type="EMBL" id="PQD97008.1"/>
    </source>
</evidence>
<name>A0A2S7N4P8_9BACI</name>
<evidence type="ECO:0000313" key="2">
    <source>
        <dbReference type="Proteomes" id="UP000239663"/>
    </source>
</evidence>
<dbReference type="EMBL" id="PKOZ01000001">
    <property type="protein sequence ID" value="PQD97008.1"/>
    <property type="molecule type" value="Genomic_DNA"/>
</dbReference>
<dbReference type="OrthoDB" id="2412610at2"/>
<dbReference type="AlphaFoldDB" id="A0A2S7N4P8"/>
<dbReference type="Pfam" id="PF09911">
    <property type="entry name" value="DUF2140"/>
    <property type="match status" value="1"/>
</dbReference>
<accession>A0A2S7N4P8</accession>
<dbReference type="InterPro" id="IPR018672">
    <property type="entry name" value="DUF2140"/>
</dbReference>
<dbReference type="Proteomes" id="UP000239663">
    <property type="component" value="Unassembled WGS sequence"/>
</dbReference>
<keyword evidence="2" id="KW-1185">Reference proteome</keyword>
<sequence>MKKWMSEWGLWKSLFFALLAVNLVFAGVVFYWMTRPIKDMESLEELNRNKEMVSIPFSSNKEDLNRVINHYIEEEAADSPIDYEVLLSDNLELYGTLSAFGKEVQLKVLFEPYTTEDGNIILRHRSIQIGEMSLPATFVLNYINEKYKMPDWVSINPGKKTIYLSLREMDLKSGITVEAKKFDLRNDDIQLNLLVPVE</sequence>